<feature type="transmembrane region" description="Helical" evidence="3">
    <location>
        <begin position="1345"/>
        <end position="1367"/>
    </location>
</feature>
<evidence type="ECO:0000259" key="5">
    <source>
        <dbReference type="Pfam" id="PF24883"/>
    </source>
</evidence>
<evidence type="ECO:0000313" key="7">
    <source>
        <dbReference type="Proteomes" id="UP000177622"/>
    </source>
</evidence>
<accession>A0A1F5L9H8</accession>
<name>A0A1F5L9H8_PENAI</name>
<sequence>MAVTANDPHEDKLSSLWYQACEDYAKETELAFTNEGLPEMRGPEDLSRQLDKEKDHFEDFRMKKRPLLHAMQVVLAPFENWGDIIAGAAAAAFPPASTIMGAMLLLVRGARKVSDAFNMIIDLFHKLGNFALRLDSYKGVPLSEGMRTIIVKVLVNYLRVCATSHTILGKGSLRARLSKWAKNIFIEDESVSSLLAELEELTSQEHLMVSAHGLKLTHQALRNTEKLLEREDRKTDREQLERVKTALNPISASGQVFSSINENRIPGSGRWIENRLRSWRQGYQPLLWLHGGPGVGKSHLASKIIEDLSELGASNPPVICSFFFKNNDVDLRSLNNALRTLAWQIATQQPSFALHAEEFSLREDPGNSYVVWRKLLQDYLNAALSDAAIYFVIDGIDEAEPEEQEMLFSLLEKTFEAEEDNTQFPSLRVILLSRDSVRPLIDEHSLGWIPEIEIGHEQNKDDLHEYVTQKLQKSKLFRGSPELLDEIVNQICHEAEGLWEWANLVIKSVLRCRTKEQIWKVVKTVPRGISAMLQQELQRLSRVLSLSDGLSDNEGSTDETIAPGIEQLNILLPFVTLAQKPLTVWHLDIILEIILKEEVLNLEDDIRTVYSSLFATRPNDDQDSFGGTEVVTLRHSSFYEFFRTSQNTSPIQVNIDRAEASFIHVFLYSLQEDRTPRSSRTTQDLAGYAMQFLPSYLTNAQPTHAGDLREEISSRLADLFAEERNMKWFVLNVQVQQIDKYEFYPDARLSELGEYYIYTDGPEYVNERAQRVLDWLLPETQQAFRAYAQSSSLASDSCPFTVLFSRMVGSWAKLWLDPEEIMEDDGRPAVYPTNLVVYRKMSTGNTEPDLKESLLRVTYRFPSTVLRAAEMQEFPETPMWHARVAQALFLHCCYRKALQHFKIALQQHEESPSFGSQSISVIHRDIARTLTELGKHKEALAHFELTRELQKHVQGRDIPNDQVNALLSIAQMKHRAKRTEEAISTANEAWGIVLRNEDYWWRPDLLSFFEIFLELHQLHRLRSIWDFAFAQYESLSKERNKPDTFHEFLLDSLTFRPRTMYRALHHALTRDDQSYIDIISEIMAKLYIFTRQGVNPVELRYLLATVLFEKGQTSRGIQGWYEVAAVSQADVKWDISYSHARSICHLAALCLRDADTLTSFDIPSSLAEEPPCSDVCLIISSWLQDHGDATNAREVLRGRVKDCIALLSDDDPYNDSDAFISLFRTFLLAPDSDEDLGAVLYLIKQDNERIMRAHTTEERVKEASQDDQPNDLSEPLDRVLLVDDKDSANEDPLDDGPSTIGISVALARSQPCVHGATASSSKLLQNLAMQPNSRESATLNMSSTILALFFGTLTASLMAWFHWFLLLEKNRLYG</sequence>
<dbReference type="InterPro" id="IPR027417">
    <property type="entry name" value="P-loop_NTPase"/>
</dbReference>
<dbReference type="RefSeq" id="XP_022485157.1">
    <property type="nucleotide sequence ID" value="XM_022635073.1"/>
</dbReference>
<dbReference type="PANTHER" id="PTHR10039:SF17">
    <property type="entry name" value="FUNGAL STAND N-TERMINAL GOODBYE DOMAIN-CONTAINING PROTEIN-RELATED"/>
    <property type="match status" value="1"/>
</dbReference>
<dbReference type="Gene3D" id="1.25.40.10">
    <property type="entry name" value="Tetratricopeptide repeat domain"/>
    <property type="match status" value="1"/>
</dbReference>
<dbReference type="GeneID" id="34579807"/>
<dbReference type="Proteomes" id="UP000177622">
    <property type="component" value="Unassembled WGS sequence"/>
</dbReference>
<dbReference type="SUPFAM" id="SSF52540">
    <property type="entry name" value="P-loop containing nucleoside triphosphate hydrolases"/>
    <property type="match status" value="1"/>
</dbReference>
<keyword evidence="3" id="KW-1133">Transmembrane helix</keyword>
<dbReference type="SUPFAM" id="SSF48452">
    <property type="entry name" value="TPR-like"/>
    <property type="match status" value="1"/>
</dbReference>
<evidence type="ECO:0000259" key="4">
    <source>
        <dbReference type="Pfam" id="PF17109"/>
    </source>
</evidence>
<keyword evidence="3" id="KW-0812">Transmembrane</keyword>
<feature type="domain" description="Fungal STAND N-terminal Goodbye" evidence="4">
    <location>
        <begin position="17"/>
        <end position="137"/>
    </location>
</feature>
<feature type="region of interest" description="Disordered" evidence="2">
    <location>
        <begin position="1257"/>
        <end position="1276"/>
    </location>
</feature>
<dbReference type="Pfam" id="PF17109">
    <property type="entry name" value="Goodbye"/>
    <property type="match status" value="1"/>
</dbReference>
<keyword evidence="3" id="KW-0472">Membrane</keyword>
<gene>
    <name evidence="6" type="ORF">PENARI_c020G09091</name>
</gene>
<dbReference type="Pfam" id="PF24883">
    <property type="entry name" value="NPHP3_N"/>
    <property type="match status" value="1"/>
</dbReference>
<feature type="domain" description="Nephrocystin 3-like N-terminal" evidence="5">
    <location>
        <begin position="267"/>
        <end position="434"/>
    </location>
</feature>
<dbReference type="Gene3D" id="3.40.50.300">
    <property type="entry name" value="P-loop containing nucleotide triphosphate hydrolases"/>
    <property type="match status" value="1"/>
</dbReference>
<proteinExistence type="predicted"/>
<reference evidence="6 7" key="1">
    <citation type="journal article" date="2016" name="Sci. Rep.">
        <title>Penicillium arizonense, a new, genome sequenced fungal species, reveals a high chemical diversity in secreted metabolites.</title>
        <authorList>
            <person name="Grijseels S."/>
            <person name="Nielsen J.C."/>
            <person name="Randelovic M."/>
            <person name="Nielsen J."/>
            <person name="Nielsen K.F."/>
            <person name="Workman M."/>
            <person name="Frisvad J.C."/>
        </authorList>
    </citation>
    <scope>NUCLEOTIDE SEQUENCE [LARGE SCALE GENOMIC DNA]</scope>
    <source>
        <strain evidence="6 7">CBS 141311</strain>
    </source>
</reference>
<evidence type="ECO:0000256" key="1">
    <source>
        <dbReference type="ARBA" id="ARBA00022737"/>
    </source>
</evidence>
<dbReference type="InterPro" id="IPR031350">
    <property type="entry name" value="Goodbye_dom"/>
</dbReference>
<dbReference type="InterPro" id="IPR011990">
    <property type="entry name" value="TPR-like_helical_dom_sf"/>
</dbReference>
<dbReference type="OrthoDB" id="448455at2759"/>
<protein>
    <recommendedName>
        <fullName evidence="8">NACHT domain-containing protein</fullName>
    </recommendedName>
</protein>
<keyword evidence="1" id="KW-0677">Repeat</keyword>
<dbReference type="PANTHER" id="PTHR10039">
    <property type="entry name" value="AMELOGENIN"/>
    <property type="match status" value="1"/>
</dbReference>
<keyword evidence="7" id="KW-1185">Reference proteome</keyword>
<organism evidence="6 7">
    <name type="scientific">Penicillium arizonense</name>
    <dbReference type="NCBI Taxonomy" id="1835702"/>
    <lineage>
        <taxon>Eukaryota</taxon>
        <taxon>Fungi</taxon>
        <taxon>Dikarya</taxon>
        <taxon>Ascomycota</taxon>
        <taxon>Pezizomycotina</taxon>
        <taxon>Eurotiomycetes</taxon>
        <taxon>Eurotiomycetidae</taxon>
        <taxon>Eurotiales</taxon>
        <taxon>Aspergillaceae</taxon>
        <taxon>Penicillium</taxon>
    </lineage>
</organism>
<evidence type="ECO:0000313" key="6">
    <source>
        <dbReference type="EMBL" id="OGE49706.1"/>
    </source>
</evidence>
<dbReference type="EMBL" id="LXJU01000020">
    <property type="protein sequence ID" value="OGE49706.1"/>
    <property type="molecule type" value="Genomic_DNA"/>
</dbReference>
<dbReference type="InterPro" id="IPR056884">
    <property type="entry name" value="NPHP3-like_N"/>
</dbReference>
<evidence type="ECO:0000256" key="3">
    <source>
        <dbReference type="SAM" id="Phobius"/>
    </source>
</evidence>
<evidence type="ECO:0000256" key="2">
    <source>
        <dbReference type="SAM" id="MobiDB-lite"/>
    </source>
</evidence>
<evidence type="ECO:0008006" key="8">
    <source>
        <dbReference type="Google" id="ProtNLM"/>
    </source>
</evidence>
<comment type="caution">
    <text evidence="6">The sequence shown here is derived from an EMBL/GenBank/DDBJ whole genome shotgun (WGS) entry which is preliminary data.</text>
</comment>